<reference evidence="2 3" key="1">
    <citation type="submission" date="2019-01" db="EMBL/GenBank/DDBJ databases">
        <title>Ktedonosporobacter rubrisoli SCAWS-G2.</title>
        <authorList>
            <person name="Huang Y."/>
            <person name="Yan B."/>
        </authorList>
    </citation>
    <scope>NUCLEOTIDE SEQUENCE [LARGE SCALE GENOMIC DNA]</scope>
    <source>
        <strain evidence="2 3">SCAWS-G2</strain>
    </source>
</reference>
<dbReference type="PROSITE" id="PS51257">
    <property type="entry name" value="PROKAR_LIPOPROTEIN"/>
    <property type="match status" value="1"/>
</dbReference>
<evidence type="ECO:0000256" key="1">
    <source>
        <dbReference type="SAM" id="MobiDB-lite"/>
    </source>
</evidence>
<feature type="region of interest" description="Disordered" evidence="1">
    <location>
        <begin position="39"/>
        <end position="80"/>
    </location>
</feature>
<organism evidence="2 3">
    <name type="scientific">Ktedonosporobacter rubrisoli</name>
    <dbReference type="NCBI Taxonomy" id="2509675"/>
    <lineage>
        <taxon>Bacteria</taxon>
        <taxon>Bacillati</taxon>
        <taxon>Chloroflexota</taxon>
        <taxon>Ktedonobacteria</taxon>
        <taxon>Ktedonobacterales</taxon>
        <taxon>Ktedonosporobacteraceae</taxon>
        <taxon>Ktedonosporobacter</taxon>
    </lineage>
</organism>
<gene>
    <name evidence="2" type="ORF">EPA93_11150</name>
</gene>
<keyword evidence="3" id="KW-1185">Reference proteome</keyword>
<dbReference type="AlphaFoldDB" id="A0A4P6JN99"/>
<name>A0A4P6JN99_KTERU</name>
<sequence length="199" mass="20609">MLRESRNSFPTTFRLPPQIAIIPVIILAILLAACGGGNASTPTDNGPTSNATTDTSTSQPISAQSASNQPTTTSGGQSCDTIIDVNSLSKIMGESMQPAKSMPPLPTIPGVQSTQVCFYTAETAMTDTVGIGLFTGPQTELSTIANGQAISGVGDSAIEMSKGDIMVQKGNNYIYVAVSTQNKGTDTAIQIAQEVLKHI</sequence>
<evidence type="ECO:0000313" key="2">
    <source>
        <dbReference type="EMBL" id="QBD76532.1"/>
    </source>
</evidence>
<proteinExistence type="predicted"/>
<dbReference type="EMBL" id="CP035758">
    <property type="protein sequence ID" value="QBD76532.1"/>
    <property type="molecule type" value="Genomic_DNA"/>
</dbReference>
<protein>
    <submittedName>
        <fullName evidence="2">Uncharacterized protein</fullName>
    </submittedName>
</protein>
<evidence type="ECO:0000313" key="3">
    <source>
        <dbReference type="Proteomes" id="UP000290365"/>
    </source>
</evidence>
<dbReference type="Proteomes" id="UP000290365">
    <property type="component" value="Chromosome"/>
</dbReference>
<accession>A0A4P6JN99</accession>
<dbReference type="RefSeq" id="WP_129887408.1">
    <property type="nucleotide sequence ID" value="NZ_CP035758.1"/>
</dbReference>
<dbReference type="KEGG" id="kbs:EPA93_11150"/>